<accession>A0A2W5DEJ8</accession>
<proteinExistence type="predicted"/>
<comment type="caution">
    <text evidence="2">The sequence shown here is derived from an EMBL/GenBank/DDBJ whole genome shotgun (WGS) entry which is preliminary data.</text>
</comment>
<gene>
    <name evidence="2" type="ORF">DI603_19805</name>
</gene>
<protein>
    <submittedName>
        <fullName evidence="2">Uncharacterized protein</fullName>
    </submittedName>
</protein>
<name>A0A2W5DEJ8_9BURK</name>
<evidence type="ECO:0000256" key="1">
    <source>
        <dbReference type="SAM" id="MobiDB-lite"/>
    </source>
</evidence>
<dbReference type="Proteomes" id="UP000249633">
    <property type="component" value="Unassembled WGS sequence"/>
</dbReference>
<sequence>MKTPPLFALLWGACCQQALADDPGLAGRAQAELRAGCAQNYASYLAYYPLGTRKSYLFAGERFPGDTRHYSDAPACSEAQYALYLDKADPALVMSAYPSGAGRPRAARPAASAAPAASR</sequence>
<feature type="region of interest" description="Disordered" evidence="1">
    <location>
        <begin position="99"/>
        <end position="119"/>
    </location>
</feature>
<organism evidence="2 3">
    <name type="scientific">Roseateles depolymerans</name>
    <dbReference type="NCBI Taxonomy" id="76731"/>
    <lineage>
        <taxon>Bacteria</taxon>
        <taxon>Pseudomonadati</taxon>
        <taxon>Pseudomonadota</taxon>
        <taxon>Betaproteobacteria</taxon>
        <taxon>Burkholderiales</taxon>
        <taxon>Sphaerotilaceae</taxon>
        <taxon>Roseateles</taxon>
    </lineage>
</organism>
<dbReference type="AlphaFoldDB" id="A0A2W5DEJ8"/>
<evidence type="ECO:0000313" key="2">
    <source>
        <dbReference type="EMBL" id="PZP28194.1"/>
    </source>
</evidence>
<evidence type="ECO:0000313" key="3">
    <source>
        <dbReference type="Proteomes" id="UP000249633"/>
    </source>
</evidence>
<reference evidence="2 3" key="1">
    <citation type="submission" date="2017-08" db="EMBL/GenBank/DDBJ databases">
        <title>Infants hospitalized years apart are colonized by the same room-sourced microbial strains.</title>
        <authorList>
            <person name="Brooks B."/>
            <person name="Olm M.R."/>
            <person name="Firek B.A."/>
            <person name="Baker R."/>
            <person name="Thomas B.C."/>
            <person name="Morowitz M.J."/>
            <person name="Banfield J.F."/>
        </authorList>
    </citation>
    <scope>NUCLEOTIDE SEQUENCE [LARGE SCALE GENOMIC DNA]</scope>
    <source>
        <strain evidence="2">S2_012_000_R2_81</strain>
    </source>
</reference>
<dbReference type="EMBL" id="QFOD01000024">
    <property type="protein sequence ID" value="PZP28194.1"/>
    <property type="molecule type" value="Genomic_DNA"/>
</dbReference>